<dbReference type="NCBIfam" id="TIGR00231">
    <property type="entry name" value="small_GTP"/>
    <property type="match status" value="1"/>
</dbReference>
<evidence type="ECO:0000256" key="1">
    <source>
        <dbReference type="ARBA" id="ARBA00022741"/>
    </source>
</evidence>
<feature type="non-terminal residue" evidence="3">
    <location>
        <position position="1"/>
    </location>
</feature>
<dbReference type="PROSITE" id="PS51421">
    <property type="entry name" value="RAS"/>
    <property type="match status" value="1"/>
</dbReference>
<dbReference type="PROSITE" id="PS51419">
    <property type="entry name" value="RAB"/>
    <property type="match status" value="1"/>
</dbReference>
<dbReference type="PANTHER" id="PTHR47977">
    <property type="entry name" value="RAS-RELATED PROTEIN RAB"/>
    <property type="match status" value="1"/>
</dbReference>
<dbReference type="Gene3D" id="3.40.50.300">
    <property type="entry name" value="P-loop containing nucleotide triphosphate hydrolases"/>
    <property type="match status" value="1"/>
</dbReference>
<reference evidence="3" key="1">
    <citation type="submission" date="2015-07" db="EMBL/GenBank/DDBJ databases">
        <title>Adaptation to a free-living lifestyle via gene acquisitions in the diplomonad Trepomonas sp. PC1.</title>
        <authorList>
            <person name="Xu F."/>
            <person name="Jerlstrom-Hultqvist J."/>
            <person name="Kolisko M."/>
            <person name="Simpson A.G.B."/>
            <person name="Roger A.J."/>
            <person name="Svard S.G."/>
            <person name="Andersson J.O."/>
        </authorList>
    </citation>
    <scope>NUCLEOTIDE SEQUENCE</scope>
    <source>
        <strain evidence="3">PC1</strain>
    </source>
</reference>
<sequence>KYKAIVIGDSNAGKSTLIQRITTGKFVEDIPETVGTEFFSKRFDNRVINLWDTLGQEKFVSKTLVAQFYRKTDIAIIVVNLNDQSSYQNVTFWKNELEKYSQKQAFVLVGTKHDLTQEVTNEAMSEMANALGIQFFKVSSKTGHGIDDLVKHLETMKIESTQEESVVKKNTQQQQKGCC</sequence>
<name>A0A146KDE6_9EUKA</name>
<dbReference type="Pfam" id="PF00071">
    <property type="entry name" value="Ras"/>
    <property type="match status" value="1"/>
</dbReference>
<organism evidence="3">
    <name type="scientific">Trepomonas sp. PC1</name>
    <dbReference type="NCBI Taxonomy" id="1076344"/>
    <lineage>
        <taxon>Eukaryota</taxon>
        <taxon>Metamonada</taxon>
        <taxon>Diplomonadida</taxon>
        <taxon>Hexamitidae</taxon>
        <taxon>Hexamitinae</taxon>
        <taxon>Trepomonas</taxon>
    </lineage>
</organism>
<dbReference type="SMART" id="SM00173">
    <property type="entry name" value="RAS"/>
    <property type="match status" value="1"/>
</dbReference>
<dbReference type="GO" id="GO:0003924">
    <property type="term" value="F:GTPase activity"/>
    <property type="evidence" value="ECO:0007669"/>
    <property type="project" value="InterPro"/>
</dbReference>
<evidence type="ECO:0000256" key="2">
    <source>
        <dbReference type="ARBA" id="ARBA00023134"/>
    </source>
</evidence>
<accession>A0A146KDE6</accession>
<protein>
    <submittedName>
        <fullName evidence="3">Rab-like protein</fullName>
    </submittedName>
</protein>
<dbReference type="AlphaFoldDB" id="A0A146KDE6"/>
<dbReference type="SUPFAM" id="SSF52540">
    <property type="entry name" value="P-loop containing nucleoside triphosphate hydrolases"/>
    <property type="match status" value="1"/>
</dbReference>
<dbReference type="PRINTS" id="PR00449">
    <property type="entry name" value="RASTRNSFRMNG"/>
</dbReference>
<evidence type="ECO:0000313" key="3">
    <source>
        <dbReference type="EMBL" id="JAP93516.1"/>
    </source>
</evidence>
<dbReference type="InterPro" id="IPR050227">
    <property type="entry name" value="Rab"/>
</dbReference>
<dbReference type="SMART" id="SM00175">
    <property type="entry name" value="RAB"/>
    <property type="match status" value="1"/>
</dbReference>
<proteinExistence type="predicted"/>
<keyword evidence="1" id="KW-0547">Nucleotide-binding</keyword>
<keyword evidence="2" id="KW-0342">GTP-binding</keyword>
<dbReference type="FunFam" id="3.40.50.300:FF:001447">
    <property type="entry name" value="Ras-related protein Rab-1B"/>
    <property type="match status" value="1"/>
</dbReference>
<gene>
    <name evidence="3" type="ORF">TPC1_14180</name>
</gene>
<dbReference type="InterPro" id="IPR005225">
    <property type="entry name" value="Small_GTP-bd"/>
</dbReference>
<dbReference type="SMART" id="SM00174">
    <property type="entry name" value="RHO"/>
    <property type="match status" value="1"/>
</dbReference>
<dbReference type="InterPro" id="IPR001806">
    <property type="entry name" value="Small_GTPase"/>
</dbReference>
<dbReference type="GO" id="GO:0005525">
    <property type="term" value="F:GTP binding"/>
    <property type="evidence" value="ECO:0007669"/>
    <property type="project" value="UniProtKB-KW"/>
</dbReference>
<dbReference type="EMBL" id="GDID01003090">
    <property type="protein sequence ID" value="JAP93516.1"/>
    <property type="molecule type" value="Transcribed_RNA"/>
</dbReference>
<dbReference type="CDD" id="cd00154">
    <property type="entry name" value="Rab"/>
    <property type="match status" value="1"/>
</dbReference>
<dbReference type="InterPro" id="IPR027417">
    <property type="entry name" value="P-loop_NTPase"/>
</dbReference>